<feature type="region of interest" description="Disordered" evidence="1">
    <location>
        <begin position="655"/>
        <end position="693"/>
    </location>
</feature>
<feature type="region of interest" description="Disordered" evidence="1">
    <location>
        <begin position="535"/>
        <end position="611"/>
    </location>
</feature>
<feature type="domain" description="SAP" evidence="2">
    <location>
        <begin position="482"/>
        <end position="506"/>
    </location>
</feature>
<dbReference type="InterPro" id="IPR036361">
    <property type="entry name" value="SAP_dom_sf"/>
</dbReference>
<name>A0A0D3K8S5_EMIH1</name>
<dbReference type="GeneID" id="17277432"/>
<feature type="compositionally biased region" description="Basic and acidic residues" evidence="1">
    <location>
        <begin position="655"/>
        <end position="667"/>
    </location>
</feature>
<feature type="compositionally biased region" description="Acidic residues" evidence="1">
    <location>
        <begin position="545"/>
        <end position="561"/>
    </location>
</feature>
<evidence type="ECO:0000259" key="2">
    <source>
        <dbReference type="Pfam" id="PF02037"/>
    </source>
</evidence>
<reference evidence="3" key="2">
    <citation type="submission" date="2024-10" db="UniProtKB">
        <authorList>
            <consortium name="EnsemblProtists"/>
        </authorList>
    </citation>
    <scope>IDENTIFICATION</scope>
</reference>
<dbReference type="AlphaFoldDB" id="A0A0D3K8S5"/>
<dbReference type="Proteomes" id="UP000013827">
    <property type="component" value="Unassembled WGS sequence"/>
</dbReference>
<feature type="compositionally biased region" description="Basic and acidic residues" evidence="1">
    <location>
        <begin position="590"/>
        <end position="611"/>
    </location>
</feature>
<dbReference type="EnsemblProtists" id="EOD32160">
    <property type="protein sequence ID" value="EOD32160"/>
    <property type="gene ID" value="EMIHUDRAFT_202779"/>
</dbReference>
<feature type="region of interest" description="Disordered" evidence="1">
    <location>
        <begin position="415"/>
        <end position="482"/>
    </location>
</feature>
<dbReference type="PaxDb" id="2903-EOD32160"/>
<feature type="region of interest" description="Disordered" evidence="1">
    <location>
        <begin position="369"/>
        <end position="393"/>
    </location>
</feature>
<evidence type="ECO:0000313" key="4">
    <source>
        <dbReference type="Proteomes" id="UP000013827"/>
    </source>
</evidence>
<evidence type="ECO:0000313" key="3">
    <source>
        <dbReference type="EnsemblProtists" id="EOD32160"/>
    </source>
</evidence>
<dbReference type="KEGG" id="ehx:EMIHUDRAFT_202779"/>
<dbReference type="HOGENOM" id="CLU_383314_0_0_1"/>
<dbReference type="Gene3D" id="1.10.720.30">
    <property type="entry name" value="SAP domain"/>
    <property type="match status" value="1"/>
</dbReference>
<evidence type="ECO:0000256" key="1">
    <source>
        <dbReference type="SAM" id="MobiDB-lite"/>
    </source>
</evidence>
<proteinExistence type="predicted"/>
<protein>
    <recommendedName>
        <fullName evidence="2">SAP domain-containing protein</fullName>
    </recommendedName>
</protein>
<dbReference type="InterPro" id="IPR003034">
    <property type="entry name" value="SAP_dom"/>
</dbReference>
<accession>A0A0D3K8S5</accession>
<dbReference type="RefSeq" id="XP_005784589.1">
    <property type="nucleotide sequence ID" value="XM_005784532.1"/>
</dbReference>
<organism evidence="3 4">
    <name type="scientific">Emiliania huxleyi (strain CCMP1516)</name>
    <dbReference type="NCBI Taxonomy" id="280463"/>
    <lineage>
        <taxon>Eukaryota</taxon>
        <taxon>Haptista</taxon>
        <taxon>Haptophyta</taxon>
        <taxon>Prymnesiophyceae</taxon>
        <taxon>Isochrysidales</taxon>
        <taxon>Noelaerhabdaceae</taxon>
        <taxon>Emiliania</taxon>
    </lineage>
</organism>
<keyword evidence="4" id="KW-1185">Reference proteome</keyword>
<sequence>MPVNAVLKSLAKNALANLLAAQPEAGIAKKKDVVAFERLLTEVFDNLFTYLSDNVTLWAPSESAKALDPDDGLLYSTLDVLLSASDSLPVPLAEACVEHLHSLARTSHAAPDRHVGARCSHLTPPPSTQVDIVMSTDLHPEAQELSADLINHAMREQTKACKAKFHADAGEDSSCAALLQGAEGVLMRAASLGLQLRLVDLLVSLGKRARDVIGGLFGSQFALGHGPEFVQTAFRCLSAFNAAHSTAVTPVTARISSAFGCRIKGASGGASCEVFFGNRGAIEVLAQEGGPLFEAQQAQHGPPLKFRLSGVAFDQPGTLTLNVDMAKVRDLFDDRAANGTLRLVLSGADAERLRSRVLPVLPAKLLTETAGGEPKAKPRQSLPSRAKKDVPSFPSFDKCVQLKAAKEAAAPTAAKEVAAGKGGGSKAAPRKKQPPTRPKSGADGEWEPGNTQEPPAAKGRRAPDAAHGGRGRAKAAESATSDYKKLKVAELKELLAARDLKLSGFRRGVALGGRIRDYKAEQQLSTEDIHDLARQAKRASRARAEEEELSASEEADSEEAESPGRTLDEIKQQLMARASGKSTAQQAWRSLEKEGKTSSEAAYDEHKGEKRQTLLQTCGECEAVREHAESKGNAAVLELQQEGESVTRKVAARAARYDEEIAQDNERRRRPPHTRVAKIAKQKKRRGPPDPGAILRQLKLSKKLSSNVMVSFSGDEGEEEEP</sequence>
<reference evidence="4" key="1">
    <citation type="journal article" date="2013" name="Nature">
        <title>Pan genome of the phytoplankton Emiliania underpins its global distribution.</title>
        <authorList>
            <person name="Read B.A."/>
            <person name="Kegel J."/>
            <person name="Klute M.J."/>
            <person name="Kuo A."/>
            <person name="Lefebvre S.C."/>
            <person name="Maumus F."/>
            <person name="Mayer C."/>
            <person name="Miller J."/>
            <person name="Monier A."/>
            <person name="Salamov A."/>
            <person name="Young J."/>
            <person name="Aguilar M."/>
            <person name="Claverie J.M."/>
            <person name="Frickenhaus S."/>
            <person name="Gonzalez K."/>
            <person name="Herman E.K."/>
            <person name="Lin Y.C."/>
            <person name="Napier J."/>
            <person name="Ogata H."/>
            <person name="Sarno A.F."/>
            <person name="Shmutz J."/>
            <person name="Schroeder D."/>
            <person name="de Vargas C."/>
            <person name="Verret F."/>
            <person name="von Dassow P."/>
            <person name="Valentin K."/>
            <person name="Van de Peer Y."/>
            <person name="Wheeler G."/>
            <person name="Dacks J.B."/>
            <person name="Delwiche C.F."/>
            <person name="Dyhrman S.T."/>
            <person name="Glockner G."/>
            <person name="John U."/>
            <person name="Richards T."/>
            <person name="Worden A.Z."/>
            <person name="Zhang X."/>
            <person name="Grigoriev I.V."/>
            <person name="Allen A.E."/>
            <person name="Bidle K."/>
            <person name="Borodovsky M."/>
            <person name="Bowler C."/>
            <person name="Brownlee C."/>
            <person name="Cock J.M."/>
            <person name="Elias M."/>
            <person name="Gladyshev V.N."/>
            <person name="Groth M."/>
            <person name="Guda C."/>
            <person name="Hadaegh A."/>
            <person name="Iglesias-Rodriguez M.D."/>
            <person name="Jenkins J."/>
            <person name="Jones B.M."/>
            <person name="Lawson T."/>
            <person name="Leese F."/>
            <person name="Lindquist E."/>
            <person name="Lobanov A."/>
            <person name="Lomsadze A."/>
            <person name="Malik S.B."/>
            <person name="Marsh M.E."/>
            <person name="Mackinder L."/>
            <person name="Mock T."/>
            <person name="Mueller-Roeber B."/>
            <person name="Pagarete A."/>
            <person name="Parker M."/>
            <person name="Probert I."/>
            <person name="Quesneville H."/>
            <person name="Raines C."/>
            <person name="Rensing S.A."/>
            <person name="Riano-Pachon D.M."/>
            <person name="Richier S."/>
            <person name="Rokitta S."/>
            <person name="Shiraiwa Y."/>
            <person name="Soanes D.M."/>
            <person name="van der Giezen M."/>
            <person name="Wahlund T.M."/>
            <person name="Williams B."/>
            <person name="Wilson W."/>
            <person name="Wolfe G."/>
            <person name="Wurch L.L."/>
        </authorList>
    </citation>
    <scope>NUCLEOTIDE SEQUENCE</scope>
</reference>
<dbReference type="Pfam" id="PF02037">
    <property type="entry name" value="SAP"/>
    <property type="match status" value="1"/>
</dbReference>
<feature type="compositionally biased region" description="Basic residues" evidence="1">
    <location>
        <begin position="668"/>
        <end position="686"/>
    </location>
</feature>